<dbReference type="Proteomes" id="UP001530315">
    <property type="component" value="Unassembled WGS sequence"/>
</dbReference>
<evidence type="ECO:0000313" key="2">
    <source>
        <dbReference type="EMBL" id="KAL3770848.1"/>
    </source>
</evidence>
<sequence>MRIKSSSIRQRIALHYKLAIFFPLLLASTFFIGRESHQTRNIRRQWSQDQLMVSLETDYITYKEALVSSPKVTRKDTNQYTISPGELPGYTGWSRPEQTLAGYFDVASLSHPPVTSAHTKYHSITKSGDVFSLLLTCNHNRTDGMGAEFEPPYECPQSGGTLFYVRAYGPSVITGIVTDFLNSSYSVEMRFIDPGSYTLEVVVTFSAPIDFDEFPLNGDIIIEPGYEGYMVSNFPLQILVESSSPSTEDVTKPWCTLAQLTESSPESALYKGHWQVIDNVAHPSHRPLTPDETTVSLDGYRMGLNSIGVRMRYVYEDCVLIHIRDLLSAISGGMDRCLHEQLGFNIHIGGSSSGFDELSGNISHAAHGIASSSTVNQALKDIFEGVHVIFIGDSVMRLVRFFFLKLISGSRGFKVTFIETNGGIHATMHNITATLEEIQRREESTNVKRVILFNSGLHDIDILCSSKRSKTRSKKNVMSEAVSCQYAYRAAMTNLVRVLDEYPAELKVFRSTTAVWKLWVFMACQ</sequence>
<name>A0ABD3N460_9STRA</name>
<protein>
    <submittedName>
        <fullName evidence="2">Uncharacterized protein</fullName>
    </submittedName>
</protein>
<evidence type="ECO:0000313" key="3">
    <source>
        <dbReference type="Proteomes" id="UP001530315"/>
    </source>
</evidence>
<dbReference type="AlphaFoldDB" id="A0ABD3N460"/>
<reference evidence="2 3" key="1">
    <citation type="submission" date="2024-10" db="EMBL/GenBank/DDBJ databases">
        <title>Updated reference genomes for cyclostephanoid diatoms.</title>
        <authorList>
            <person name="Roberts W.R."/>
            <person name="Alverson A.J."/>
        </authorList>
    </citation>
    <scope>NUCLEOTIDE SEQUENCE [LARGE SCALE GENOMIC DNA]</scope>
    <source>
        <strain evidence="2 3">AJA276-08</strain>
    </source>
</reference>
<keyword evidence="1" id="KW-1133">Transmembrane helix</keyword>
<feature type="transmembrane region" description="Helical" evidence="1">
    <location>
        <begin position="12"/>
        <end position="33"/>
    </location>
</feature>
<dbReference type="EMBL" id="JALLAZ020001619">
    <property type="protein sequence ID" value="KAL3770848.1"/>
    <property type="molecule type" value="Genomic_DNA"/>
</dbReference>
<keyword evidence="1" id="KW-0812">Transmembrane</keyword>
<comment type="caution">
    <text evidence="2">The sequence shown here is derived from an EMBL/GenBank/DDBJ whole genome shotgun (WGS) entry which is preliminary data.</text>
</comment>
<proteinExistence type="predicted"/>
<keyword evidence="1" id="KW-0472">Membrane</keyword>
<accession>A0ABD3N460</accession>
<organism evidence="2 3">
    <name type="scientific">Stephanodiscus triporus</name>
    <dbReference type="NCBI Taxonomy" id="2934178"/>
    <lineage>
        <taxon>Eukaryota</taxon>
        <taxon>Sar</taxon>
        <taxon>Stramenopiles</taxon>
        <taxon>Ochrophyta</taxon>
        <taxon>Bacillariophyta</taxon>
        <taxon>Coscinodiscophyceae</taxon>
        <taxon>Thalassiosirophycidae</taxon>
        <taxon>Stephanodiscales</taxon>
        <taxon>Stephanodiscaceae</taxon>
        <taxon>Stephanodiscus</taxon>
    </lineage>
</organism>
<gene>
    <name evidence="2" type="ORF">ACHAW5_000445</name>
</gene>
<evidence type="ECO:0000256" key="1">
    <source>
        <dbReference type="SAM" id="Phobius"/>
    </source>
</evidence>
<keyword evidence="3" id="KW-1185">Reference proteome</keyword>